<dbReference type="Pfam" id="PF00041">
    <property type="entry name" value="fn3"/>
    <property type="match status" value="6"/>
</dbReference>
<keyword evidence="1" id="KW-0677">Repeat</keyword>
<dbReference type="PANTHER" id="PTHR46708:SF2">
    <property type="entry name" value="FIBRONECTIN TYPE-III DOMAIN-CONTAINING PROTEIN"/>
    <property type="match status" value="1"/>
</dbReference>
<evidence type="ECO:0000256" key="2">
    <source>
        <dbReference type="SAM" id="MobiDB-lite"/>
    </source>
</evidence>
<feature type="compositionally biased region" description="Polar residues" evidence="2">
    <location>
        <begin position="264"/>
        <end position="277"/>
    </location>
</feature>
<dbReference type="CDD" id="cd00063">
    <property type="entry name" value="FN3"/>
    <property type="match status" value="6"/>
</dbReference>
<sequence length="739" mass="79748">MTTQIQVKWSPPIGGDAVSSYVIDWRPTSDVTNTASATVSHINGTMSYVYVIENLTPGKSYDVSVTAANAAGFGEPSSTSRLRTVPAQPSNVIMTQQNNDKTTSLLVTWTRPQGEVDSYLVKVYRNNSLTLSAITNMTSFIAKGLEPGAAYSASVTGISDQVSSEESARSNEQRTNPPKPIDVKLQPTHENKTSHLNVMWSMTNYSYLVSSYEITLSSFFQILTVQHPAGEGSFSNYLFNDLIPGENYVASVQAVSPSSVKAPGTQSEAVTSNSQRTVPKPPKPDVEATTSNTVTLSWTQPEGVFTHYNIFYAKAGGNMAGSSFVQIIDGYSKSYVVSGLSSSSEYFFQMSSVSGNDSKSTESEKSDPVTAVTAEIIGQPQSVQITSTTSTTISVSWSQPVDYNVVISGYRVSCTSSDDEPTSVTVSSSARSATISGLTSNTVYCITIAGTSSQGDGAYSDCVKAITSKLNKVSAASCKNRLCPYDVPEFSSTKILLSVFVYSINYKALGKPKTITMTSDTISTADLSWTSPEGGGRAANVTRYVVSWSPPDNGGFVDVIPLPGSNTMFTKLKGLKSSSNYYISVASQNHVGNGETSEFVNITTLPGTPYVTSVSTSSSYSTYIYWNKPDGGDVIDDFLVEYWREGSSSNYRYTKTANPGTTSYSYSFSTSYGYDYTVRVSARNSEGTGFPSQNVSFTAGYSFFSEVAATQNFERPSTKLDFNWESPQQNRDQLLVRVD</sequence>
<evidence type="ECO:0000313" key="4">
    <source>
        <dbReference type="EMBL" id="CAK8684468.1"/>
    </source>
</evidence>
<dbReference type="InterPro" id="IPR050991">
    <property type="entry name" value="ECM_Regulatory_Proteins"/>
</dbReference>
<feature type="region of interest" description="Disordered" evidence="2">
    <location>
        <begin position="259"/>
        <end position="290"/>
    </location>
</feature>
<feature type="domain" description="Fibronectin type-III" evidence="3">
    <location>
        <begin position="608"/>
        <end position="702"/>
    </location>
</feature>
<feature type="region of interest" description="Disordered" evidence="2">
    <location>
        <begin position="162"/>
        <end position="186"/>
    </location>
</feature>
<dbReference type="PANTHER" id="PTHR46708">
    <property type="entry name" value="TENASCIN"/>
    <property type="match status" value="1"/>
</dbReference>
<dbReference type="SUPFAM" id="SSF49265">
    <property type="entry name" value="Fibronectin type III"/>
    <property type="match status" value="4"/>
</dbReference>
<keyword evidence="5" id="KW-1185">Reference proteome</keyword>
<dbReference type="Proteomes" id="UP001642483">
    <property type="component" value="Unassembled WGS sequence"/>
</dbReference>
<feature type="domain" description="Fibronectin type-III" evidence="3">
    <location>
        <begin position="179"/>
        <end position="277"/>
    </location>
</feature>
<dbReference type="InterPro" id="IPR036116">
    <property type="entry name" value="FN3_sf"/>
</dbReference>
<feature type="domain" description="Fibronectin type-III" evidence="3">
    <location>
        <begin position="1"/>
        <end position="87"/>
    </location>
</feature>
<dbReference type="PROSITE" id="PS50853">
    <property type="entry name" value="FN3"/>
    <property type="match status" value="7"/>
</dbReference>
<feature type="domain" description="Fibronectin type-III" evidence="3">
    <location>
        <begin position="379"/>
        <end position="471"/>
    </location>
</feature>
<accession>A0ABP0G0P6</accession>
<dbReference type="InterPro" id="IPR013783">
    <property type="entry name" value="Ig-like_fold"/>
</dbReference>
<organism evidence="4 5">
    <name type="scientific">Clavelina lepadiformis</name>
    <name type="common">Light-bulb sea squirt</name>
    <name type="synonym">Ascidia lepadiformis</name>
    <dbReference type="NCBI Taxonomy" id="159417"/>
    <lineage>
        <taxon>Eukaryota</taxon>
        <taxon>Metazoa</taxon>
        <taxon>Chordata</taxon>
        <taxon>Tunicata</taxon>
        <taxon>Ascidiacea</taxon>
        <taxon>Aplousobranchia</taxon>
        <taxon>Clavelinidae</taxon>
        <taxon>Clavelina</taxon>
    </lineage>
</organism>
<evidence type="ECO:0000259" key="3">
    <source>
        <dbReference type="PROSITE" id="PS50853"/>
    </source>
</evidence>
<reference evidence="4 5" key="1">
    <citation type="submission" date="2024-02" db="EMBL/GenBank/DDBJ databases">
        <authorList>
            <person name="Daric V."/>
            <person name="Darras S."/>
        </authorList>
    </citation>
    <scope>NUCLEOTIDE SEQUENCE [LARGE SCALE GENOMIC DNA]</scope>
</reference>
<dbReference type="InterPro" id="IPR003961">
    <property type="entry name" value="FN3_dom"/>
</dbReference>
<dbReference type="PRINTS" id="PR00014">
    <property type="entry name" value="FNTYPEIII"/>
</dbReference>
<evidence type="ECO:0000256" key="1">
    <source>
        <dbReference type="ARBA" id="ARBA00022737"/>
    </source>
</evidence>
<dbReference type="Gene3D" id="2.60.40.10">
    <property type="entry name" value="Immunoglobulins"/>
    <property type="match status" value="6"/>
</dbReference>
<feature type="domain" description="Fibronectin type-III" evidence="3">
    <location>
        <begin position="88"/>
        <end position="178"/>
    </location>
</feature>
<protein>
    <recommendedName>
        <fullName evidence="3">Fibronectin type-III domain-containing protein</fullName>
    </recommendedName>
</protein>
<proteinExistence type="predicted"/>
<feature type="domain" description="Fibronectin type-III" evidence="3">
    <location>
        <begin position="511"/>
        <end position="607"/>
    </location>
</feature>
<name>A0ABP0G0P6_CLALP</name>
<dbReference type="SMART" id="SM00060">
    <property type="entry name" value="FN3"/>
    <property type="match status" value="7"/>
</dbReference>
<comment type="caution">
    <text evidence="4">The sequence shown here is derived from an EMBL/GenBank/DDBJ whole genome shotgun (WGS) entry which is preliminary data.</text>
</comment>
<evidence type="ECO:0000313" key="5">
    <source>
        <dbReference type="Proteomes" id="UP001642483"/>
    </source>
</evidence>
<gene>
    <name evidence="4" type="ORF">CVLEPA_LOCUS15450</name>
</gene>
<feature type="domain" description="Fibronectin type-III" evidence="3">
    <location>
        <begin position="278"/>
        <end position="376"/>
    </location>
</feature>
<dbReference type="EMBL" id="CAWYQH010000097">
    <property type="protein sequence ID" value="CAK8684468.1"/>
    <property type="molecule type" value="Genomic_DNA"/>
</dbReference>